<evidence type="ECO:0000313" key="1">
    <source>
        <dbReference type="Proteomes" id="UP000504618"/>
    </source>
</evidence>
<dbReference type="OrthoDB" id="205662at2759"/>
<evidence type="ECO:0000313" key="2">
    <source>
        <dbReference type="RefSeq" id="XP_024878637.1"/>
    </source>
</evidence>
<keyword evidence="1" id="KW-1185">Reference proteome</keyword>
<reference evidence="2" key="1">
    <citation type="submission" date="2025-08" db="UniProtKB">
        <authorList>
            <consortium name="RefSeq"/>
        </authorList>
    </citation>
    <scope>IDENTIFICATION</scope>
    <source>
        <tissue evidence="2">Whole body</tissue>
    </source>
</reference>
<dbReference type="GeneID" id="112458999"/>
<protein>
    <submittedName>
        <fullName evidence="2">Uncharacterized protein LOC112458999</fullName>
    </submittedName>
</protein>
<proteinExistence type="predicted"/>
<dbReference type="AlphaFoldDB" id="A0A6J1Q8N7"/>
<name>A0A6J1Q8N7_9HYME</name>
<dbReference type="Proteomes" id="UP000504618">
    <property type="component" value="Unplaced"/>
</dbReference>
<dbReference type="RefSeq" id="XP_024878637.1">
    <property type="nucleotide sequence ID" value="XM_025022869.1"/>
</dbReference>
<organism evidence="1 2">
    <name type="scientific">Temnothorax curvispinosus</name>
    <dbReference type="NCBI Taxonomy" id="300111"/>
    <lineage>
        <taxon>Eukaryota</taxon>
        <taxon>Metazoa</taxon>
        <taxon>Ecdysozoa</taxon>
        <taxon>Arthropoda</taxon>
        <taxon>Hexapoda</taxon>
        <taxon>Insecta</taxon>
        <taxon>Pterygota</taxon>
        <taxon>Neoptera</taxon>
        <taxon>Endopterygota</taxon>
        <taxon>Hymenoptera</taxon>
        <taxon>Apocrita</taxon>
        <taxon>Aculeata</taxon>
        <taxon>Formicoidea</taxon>
        <taxon>Formicidae</taxon>
        <taxon>Myrmicinae</taxon>
        <taxon>Temnothorax</taxon>
    </lineage>
</organism>
<sequence length="160" mass="18239">MIPISPPKLLVSKSSTVVSPVSTASSKDDTLERNILSMASMDLPTAIQSMNLLKSHQAVTLQSKEDKFIGSINMQLKLLQTYPLRQENADVSRGFRNTFLVILVFYDCEFQWISWEECSFHAFEGISRSDDKFVSPKQTHEAVKKDRSMLEYSDNLEIDR</sequence>
<gene>
    <name evidence="2" type="primary">LOC112458999</name>
</gene>
<accession>A0A6J1Q8N7</accession>